<keyword evidence="6" id="KW-0560">Oxidoreductase</keyword>
<comment type="similarity">
    <text evidence="2 6">Belongs to the dTDP-4-dehydrorhamnose reductase family.</text>
</comment>
<keyword evidence="6" id="KW-0521">NADP</keyword>
<evidence type="ECO:0000256" key="5">
    <source>
        <dbReference type="ARBA" id="ARBA00048200"/>
    </source>
</evidence>
<evidence type="ECO:0000256" key="3">
    <source>
        <dbReference type="ARBA" id="ARBA00012929"/>
    </source>
</evidence>
<dbReference type="NCBIfam" id="TIGR01214">
    <property type="entry name" value="rmlD"/>
    <property type="match status" value="1"/>
</dbReference>
<dbReference type="InterPro" id="IPR036291">
    <property type="entry name" value="NAD(P)-bd_dom_sf"/>
</dbReference>
<dbReference type="EMBL" id="QETA01000008">
    <property type="protein sequence ID" value="PWF21280.1"/>
    <property type="molecule type" value="Genomic_DNA"/>
</dbReference>
<evidence type="ECO:0000256" key="6">
    <source>
        <dbReference type="RuleBase" id="RU364082"/>
    </source>
</evidence>
<comment type="caution">
    <text evidence="8">The sequence shown here is derived from an EMBL/GenBank/DDBJ whole genome shotgun (WGS) entry which is preliminary data.</text>
</comment>
<dbReference type="InterPro" id="IPR005913">
    <property type="entry name" value="dTDP_dehydrorham_reduct"/>
</dbReference>
<dbReference type="GO" id="GO:0019305">
    <property type="term" value="P:dTDP-rhamnose biosynthetic process"/>
    <property type="evidence" value="ECO:0007669"/>
    <property type="project" value="UniProtKB-UniPathway"/>
</dbReference>
<comment type="pathway">
    <text evidence="1 6">Carbohydrate biosynthesis; dTDP-L-rhamnose biosynthesis.</text>
</comment>
<sequence length="302" mass="32531">MRFLITGQTGQLGFELRRSLSVLGEVIALDRHAADLAKPDTLPAVIHQHAPDVIVNAAAYTAVDKAENDPGLARQINAMAPAILAEEAARLGAVMVHFSTDYVFDGRQPTPYAESDTTHPLSIYGQSKLEGEQAVRSATPRHLIFRTSWVYGAYGNNFLKTMLRLLQTRQSLSVVDDQHGAPTAASLIADTCAQILARLTASQTTQAEFPFGTYHLSAAGSVSWHGYAHHIATQASRLGYPLTLSPDNILAIPTSAYPLPAPRPANSLLDTSLLRTTFGLALPDWREGVEQTLALLKAGRAA</sequence>
<dbReference type="InterPro" id="IPR029903">
    <property type="entry name" value="RmlD-like-bd"/>
</dbReference>
<dbReference type="NCBIfam" id="NF007440">
    <property type="entry name" value="PRK09987.1"/>
    <property type="match status" value="1"/>
</dbReference>
<dbReference type="RefSeq" id="WP_109063087.1">
    <property type="nucleotide sequence ID" value="NZ_QETA01000008.1"/>
</dbReference>
<evidence type="ECO:0000256" key="4">
    <source>
        <dbReference type="ARBA" id="ARBA00017099"/>
    </source>
</evidence>
<organism evidence="8 9">
    <name type="scientific">Corticimicrobacter populi</name>
    <dbReference type="NCBI Taxonomy" id="2175229"/>
    <lineage>
        <taxon>Bacteria</taxon>
        <taxon>Pseudomonadati</taxon>
        <taxon>Pseudomonadota</taxon>
        <taxon>Betaproteobacteria</taxon>
        <taxon>Burkholderiales</taxon>
        <taxon>Alcaligenaceae</taxon>
        <taxon>Corticimicrobacter</taxon>
    </lineage>
</organism>
<evidence type="ECO:0000259" key="7">
    <source>
        <dbReference type="Pfam" id="PF04321"/>
    </source>
</evidence>
<dbReference type="Proteomes" id="UP000245212">
    <property type="component" value="Unassembled WGS sequence"/>
</dbReference>
<evidence type="ECO:0000256" key="1">
    <source>
        <dbReference type="ARBA" id="ARBA00004781"/>
    </source>
</evidence>
<dbReference type="PANTHER" id="PTHR10491:SF4">
    <property type="entry name" value="METHIONINE ADENOSYLTRANSFERASE 2 SUBUNIT BETA"/>
    <property type="match status" value="1"/>
</dbReference>
<feature type="domain" description="RmlD-like substrate binding" evidence="7">
    <location>
        <begin position="1"/>
        <end position="295"/>
    </location>
</feature>
<dbReference type="SUPFAM" id="SSF51735">
    <property type="entry name" value="NAD(P)-binding Rossmann-fold domains"/>
    <property type="match status" value="1"/>
</dbReference>
<gene>
    <name evidence="8" type="primary">rfbD</name>
    <name evidence="8" type="ORF">DD235_15840</name>
</gene>
<accession>A0A2V1JVX1</accession>
<reference evidence="9" key="1">
    <citation type="submission" date="2018-05" db="EMBL/GenBank/DDBJ databases">
        <authorList>
            <person name="Li Y."/>
        </authorList>
    </citation>
    <scope>NUCLEOTIDE SEQUENCE [LARGE SCALE GENOMIC DNA]</scope>
    <source>
        <strain evidence="9">3d-2-2</strain>
    </source>
</reference>
<proteinExistence type="inferred from homology"/>
<dbReference type="PANTHER" id="PTHR10491">
    <property type="entry name" value="DTDP-4-DEHYDRORHAMNOSE REDUCTASE"/>
    <property type="match status" value="1"/>
</dbReference>
<dbReference type="AlphaFoldDB" id="A0A2V1JVX1"/>
<dbReference type="GO" id="GO:0008831">
    <property type="term" value="F:dTDP-4-dehydrorhamnose reductase activity"/>
    <property type="evidence" value="ECO:0007669"/>
    <property type="project" value="UniProtKB-EC"/>
</dbReference>
<dbReference type="EC" id="1.1.1.133" evidence="3 6"/>
<keyword evidence="9" id="KW-1185">Reference proteome</keyword>
<comment type="cofactor">
    <cofactor evidence="6">
        <name>Mg(2+)</name>
        <dbReference type="ChEBI" id="CHEBI:18420"/>
    </cofactor>
    <text evidence="6">Binds 1 Mg(2+) ion per monomer.</text>
</comment>
<name>A0A2V1JVX1_9BURK</name>
<dbReference type="Gene3D" id="3.40.50.720">
    <property type="entry name" value="NAD(P)-binding Rossmann-like Domain"/>
    <property type="match status" value="1"/>
</dbReference>
<dbReference type="GO" id="GO:0005829">
    <property type="term" value="C:cytosol"/>
    <property type="evidence" value="ECO:0007669"/>
    <property type="project" value="TreeGrafter"/>
</dbReference>
<protein>
    <recommendedName>
        <fullName evidence="4 6">dTDP-4-dehydrorhamnose reductase</fullName>
        <ecNumber evidence="3 6">1.1.1.133</ecNumber>
    </recommendedName>
</protein>
<dbReference type="Pfam" id="PF04321">
    <property type="entry name" value="RmlD_sub_bind"/>
    <property type="match status" value="1"/>
</dbReference>
<evidence type="ECO:0000256" key="2">
    <source>
        <dbReference type="ARBA" id="ARBA00010944"/>
    </source>
</evidence>
<dbReference type="UniPathway" id="UPA00124"/>
<comment type="catalytic activity">
    <reaction evidence="5 6">
        <text>dTDP-beta-L-rhamnose + NADP(+) = dTDP-4-dehydro-beta-L-rhamnose + NADPH + H(+)</text>
        <dbReference type="Rhea" id="RHEA:21796"/>
        <dbReference type="ChEBI" id="CHEBI:15378"/>
        <dbReference type="ChEBI" id="CHEBI:57510"/>
        <dbReference type="ChEBI" id="CHEBI:57783"/>
        <dbReference type="ChEBI" id="CHEBI:58349"/>
        <dbReference type="ChEBI" id="CHEBI:62830"/>
        <dbReference type="EC" id="1.1.1.133"/>
    </reaction>
</comment>
<comment type="function">
    <text evidence="6">Catalyzes the reduction of dTDP-6-deoxy-L-lyxo-4-hexulose to yield dTDP-L-rhamnose.</text>
</comment>
<evidence type="ECO:0000313" key="8">
    <source>
        <dbReference type="EMBL" id="PWF21280.1"/>
    </source>
</evidence>
<dbReference type="FunFam" id="3.40.50.720:FF:000159">
    <property type="entry name" value="dTDP-4-dehydrorhamnose reductase"/>
    <property type="match status" value="1"/>
</dbReference>
<dbReference type="CDD" id="cd05254">
    <property type="entry name" value="dTDP_HR_like_SDR_e"/>
    <property type="match status" value="1"/>
</dbReference>
<dbReference type="Gene3D" id="3.90.25.10">
    <property type="entry name" value="UDP-galactose 4-epimerase, domain 1"/>
    <property type="match status" value="1"/>
</dbReference>
<evidence type="ECO:0000313" key="9">
    <source>
        <dbReference type="Proteomes" id="UP000245212"/>
    </source>
</evidence>